<dbReference type="Pfam" id="PF05175">
    <property type="entry name" value="MTS"/>
    <property type="match status" value="1"/>
</dbReference>
<keyword evidence="1" id="KW-0963">Cytoplasm</keyword>
<dbReference type="OrthoDB" id="9816072at2"/>
<dbReference type="KEGG" id="lit:FPZ52_02720"/>
<evidence type="ECO:0000313" key="7">
    <source>
        <dbReference type="EMBL" id="QDY68638.1"/>
    </source>
</evidence>
<keyword evidence="3 7" id="KW-0489">Methyltransferase</keyword>
<evidence type="ECO:0000256" key="2">
    <source>
        <dbReference type="ARBA" id="ARBA00022552"/>
    </source>
</evidence>
<keyword evidence="8" id="KW-1185">Reference proteome</keyword>
<evidence type="ECO:0000256" key="1">
    <source>
        <dbReference type="ARBA" id="ARBA00022490"/>
    </source>
</evidence>
<dbReference type="GO" id="GO:0006364">
    <property type="term" value="P:rRNA processing"/>
    <property type="evidence" value="ECO:0007669"/>
    <property type="project" value="UniProtKB-KW"/>
</dbReference>
<dbReference type="GO" id="GO:0032259">
    <property type="term" value="P:methylation"/>
    <property type="evidence" value="ECO:0007669"/>
    <property type="project" value="UniProtKB-KW"/>
</dbReference>
<organism evidence="7 8">
    <name type="scientific">Qingshengfaniella alkalisoli</name>
    <dbReference type="NCBI Taxonomy" id="2599296"/>
    <lineage>
        <taxon>Bacteria</taxon>
        <taxon>Pseudomonadati</taxon>
        <taxon>Pseudomonadota</taxon>
        <taxon>Alphaproteobacteria</taxon>
        <taxon>Rhodobacterales</taxon>
        <taxon>Paracoccaceae</taxon>
        <taxon>Qingshengfaniella</taxon>
    </lineage>
</organism>
<name>A0A5B8IVW1_9RHOB</name>
<evidence type="ECO:0000256" key="4">
    <source>
        <dbReference type="ARBA" id="ARBA00022679"/>
    </source>
</evidence>
<dbReference type="CDD" id="cd02440">
    <property type="entry name" value="AdoMet_MTases"/>
    <property type="match status" value="1"/>
</dbReference>
<dbReference type="InterPro" id="IPR046977">
    <property type="entry name" value="RsmC/RlmG"/>
</dbReference>
<evidence type="ECO:0000313" key="8">
    <source>
        <dbReference type="Proteomes" id="UP000318483"/>
    </source>
</evidence>
<dbReference type="PROSITE" id="PS00092">
    <property type="entry name" value="N6_MTASE"/>
    <property type="match status" value="1"/>
</dbReference>
<dbReference type="GO" id="GO:0008170">
    <property type="term" value="F:N-methyltransferase activity"/>
    <property type="evidence" value="ECO:0007669"/>
    <property type="project" value="UniProtKB-ARBA"/>
</dbReference>
<dbReference type="RefSeq" id="WP_146363460.1">
    <property type="nucleotide sequence ID" value="NZ_CP042261.1"/>
</dbReference>
<proteinExistence type="predicted"/>
<reference evidence="7 8" key="1">
    <citation type="submission" date="2019-07" db="EMBL/GenBank/DDBJ databases">
        <title>Litoreibacter alkalisoli sp. nov., isolated from saline-alkaline soil.</title>
        <authorList>
            <person name="Wang S."/>
            <person name="Xu L."/>
            <person name="Xing Y.-T."/>
            <person name="Sun J.-Q."/>
        </authorList>
    </citation>
    <scope>NUCLEOTIDE SEQUENCE [LARGE SCALE GENOMIC DNA]</scope>
    <source>
        <strain evidence="7 8">LN3S51</strain>
    </source>
</reference>
<dbReference type="Proteomes" id="UP000318483">
    <property type="component" value="Chromosome"/>
</dbReference>
<evidence type="ECO:0000256" key="3">
    <source>
        <dbReference type="ARBA" id="ARBA00022603"/>
    </source>
</evidence>
<dbReference type="AlphaFoldDB" id="A0A5B8IVW1"/>
<evidence type="ECO:0000256" key="5">
    <source>
        <dbReference type="ARBA" id="ARBA00022691"/>
    </source>
</evidence>
<dbReference type="GO" id="GO:0003676">
    <property type="term" value="F:nucleic acid binding"/>
    <property type="evidence" value="ECO:0007669"/>
    <property type="project" value="InterPro"/>
</dbReference>
<gene>
    <name evidence="7" type="ORF">FPZ52_02720</name>
</gene>
<dbReference type="Gene3D" id="3.40.50.150">
    <property type="entry name" value="Vaccinia Virus protein VP39"/>
    <property type="match status" value="2"/>
</dbReference>
<dbReference type="EMBL" id="CP042261">
    <property type="protein sequence ID" value="QDY68638.1"/>
    <property type="molecule type" value="Genomic_DNA"/>
</dbReference>
<keyword evidence="2" id="KW-0698">rRNA processing</keyword>
<protein>
    <submittedName>
        <fullName evidence="7">Class I SAM-dependent methyltransferase</fullName>
    </submittedName>
</protein>
<dbReference type="PANTHER" id="PTHR47816">
    <property type="entry name" value="RIBOSOMAL RNA SMALL SUBUNIT METHYLTRANSFERASE C"/>
    <property type="match status" value="1"/>
</dbReference>
<accession>A0A5B8IVW1</accession>
<sequence>MFNRRMSLLLEDGRIVPPPHSLVVNPGSDTDLSLFPKDGLTAVEDTQPVYDRLVAEGVSAVPSFTQLEGRSAFVALRLPRSRDAARVAIANAVALVEPGALVLIDGQKTDGVDSIYKEIRKRVPVLDTLTKAHGRSFWFEATDAFADWAEHGREWTKVGGYVTAPGVFSADGIDPGSDLLADALPDDVSGYGADLGAGWGYLSAKLLRSRGVAKLDLVEASHLALSAARLNVTDERAAFHWADATSWTASGRLDFVVTNPPFHTGRKAEPELGKAFIRSAAKLLKPSGRLFLVANRHLPYEAILSERFGKVDEISGNGSFKVIRASKPGA</sequence>
<dbReference type="InterPro" id="IPR007848">
    <property type="entry name" value="Small_mtfrase_dom"/>
</dbReference>
<dbReference type="SUPFAM" id="SSF53335">
    <property type="entry name" value="S-adenosyl-L-methionine-dependent methyltransferases"/>
    <property type="match status" value="1"/>
</dbReference>
<evidence type="ECO:0000259" key="6">
    <source>
        <dbReference type="Pfam" id="PF05175"/>
    </source>
</evidence>
<feature type="domain" description="Methyltransferase small" evidence="6">
    <location>
        <begin position="162"/>
        <end position="323"/>
    </location>
</feature>
<dbReference type="PANTHER" id="PTHR47816:SF4">
    <property type="entry name" value="RIBOSOMAL RNA SMALL SUBUNIT METHYLTRANSFERASE C"/>
    <property type="match status" value="1"/>
</dbReference>
<keyword evidence="5" id="KW-0949">S-adenosyl-L-methionine</keyword>
<dbReference type="GO" id="GO:0008757">
    <property type="term" value="F:S-adenosylmethionine-dependent methyltransferase activity"/>
    <property type="evidence" value="ECO:0007669"/>
    <property type="project" value="InterPro"/>
</dbReference>
<keyword evidence="4 7" id="KW-0808">Transferase</keyword>
<dbReference type="InterPro" id="IPR002052">
    <property type="entry name" value="DNA_methylase_N6_adenine_CS"/>
</dbReference>
<dbReference type="InterPro" id="IPR029063">
    <property type="entry name" value="SAM-dependent_MTases_sf"/>
</dbReference>